<comment type="caution">
    <text evidence="3">The sequence shown here is derived from an EMBL/GenBank/DDBJ whole genome shotgun (WGS) entry which is preliminary data.</text>
</comment>
<name>A0A5N5SU04_9CRUS</name>
<organism evidence="3 4">
    <name type="scientific">Armadillidium nasatum</name>
    <dbReference type="NCBI Taxonomy" id="96803"/>
    <lineage>
        <taxon>Eukaryota</taxon>
        <taxon>Metazoa</taxon>
        <taxon>Ecdysozoa</taxon>
        <taxon>Arthropoda</taxon>
        <taxon>Crustacea</taxon>
        <taxon>Multicrustacea</taxon>
        <taxon>Malacostraca</taxon>
        <taxon>Eumalacostraca</taxon>
        <taxon>Peracarida</taxon>
        <taxon>Isopoda</taxon>
        <taxon>Oniscidea</taxon>
        <taxon>Crinocheta</taxon>
        <taxon>Armadillidiidae</taxon>
        <taxon>Armadillidium</taxon>
    </lineage>
</organism>
<keyword evidence="1" id="KW-0732">Signal</keyword>
<evidence type="ECO:0000313" key="4">
    <source>
        <dbReference type="Proteomes" id="UP000326759"/>
    </source>
</evidence>
<dbReference type="EMBL" id="SEYY01020003">
    <property type="protein sequence ID" value="KAB7497706.1"/>
    <property type="molecule type" value="Genomic_DNA"/>
</dbReference>
<proteinExistence type="predicted"/>
<dbReference type="PROSITE" id="PS50912">
    <property type="entry name" value="EAR"/>
    <property type="match status" value="1"/>
</dbReference>
<dbReference type="InterPro" id="IPR009039">
    <property type="entry name" value="EAR"/>
</dbReference>
<evidence type="ECO:0000256" key="2">
    <source>
        <dbReference type="ARBA" id="ARBA00022737"/>
    </source>
</evidence>
<protein>
    <submittedName>
        <fullName evidence="3">Uncharacterized protein</fullName>
    </submittedName>
</protein>
<reference evidence="3 4" key="1">
    <citation type="journal article" date="2019" name="PLoS Biol.">
        <title>Sex chromosomes control vertical transmission of feminizing Wolbachia symbionts in an isopod.</title>
        <authorList>
            <person name="Becking T."/>
            <person name="Chebbi M.A."/>
            <person name="Giraud I."/>
            <person name="Moumen B."/>
            <person name="Laverre T."/>
            <person name="Caubet Y."/>
            <person name="Peccoud J."/>
            <person name="Gilbert C."/>
            <person name="Cordaux R."/>
        </authorList>
    </citation>
    <scope>NUCLEOTIDE SEQUENCE [LARGE SCALE GENOMIC DNA]</scope>
    <source>
        <strain evidence="3">ANa2</strain>
        <tissue evidence="3">Whole body excluding digestive tract and cuticle</tissue>
    </source>
</reference>
<accession>A0A5N5SU04</accession>
<feature type="non-terminal residue" evidence="3">
    <location>
        <position position="1"/>
    </location>
</feature>
<gene>
    <name evidence="3" type="ORF">Anas_02818</name>
</gene>
<keyword evidence="4" id="KW-1185">Reference proteome</keyword>
<dbReference type="OrthoDB" id="7936313at2759"/>
<keyword evidence="2" id="KW-0677">Repeat</keyword>
<evidence type="ECO:0000256" key="1">
    <source>
        <dbReference type="ARBA" id="ARBA00022729"/>
    </source>
</evidence>
<sequence>FNSKTSLPKINPRMTNVEDLVFSNVILGNLDLNGDVKLKGKAFARLINKDFVSFLKSIVSKTEEQTILGSTLFQSQTTVQSLKTDSVNKFSYDEFINKLNQTPTVVKTNCDISLENLYVNKMISEEVSAETVNGLQLKQISDFGVRKDYQGIIKGPKRFLNVIVKGNLKIEKINGKGIDDLVRINGQNENLKLIFTSPLYFKENLNVHGQIAEDDARSLFKHFKNGDTSSLSPFPSHYDMLIVEGDLFVNSINGLNISDILLKSDKFPIITGKKNLIGGIFIEGESKIGTLNGLELDQFKDWSYTFTDIKPERKSFGNYEKNSITQNKVLLSHEAYDVTRINEINLKISKGLFYKLFSITEEDKIQPSGDEIRALRKGYSKTFNVLLKYNPCLRWSLFPCCFETYSMKITNNSKLLMDEKSIKGIKIQVVDEENSKFFNFIIQCSTDQVSTTVIEAHKTKEFSKPVVSTKSENFGLVLEVLHFHINGKSYLIMVSLKERNVISIKTLNINFVTVWEEEFLAKLSKVQVEMIHGNCYLLVVNEEPPNIYHPAFEGTKLYLWNAIKENFILLDTFPLAETGDIVSFGNDSYLVLGFNGKTEKRTFKHSGSDLQIYKSSGKSLYSPFTSLPVSGISSSVFFTVEKDLYLAVASVTENSVSIFRMINQEGFAIQESLYFVSPSEMHYINVHNHHYLMLLEYKTSIVLLKLNFKGATFRW</sequence>
<dbReference type="AlphaFoldDB" id="A0A5N5SU04"/>
<dbReference type="Proteomes" id="UP000326759">
    <property type="component" value="Unassembled WGS sequence"/>
</dbReference>
<evidence type="ECO:0000313" key="3">
    <source>
        <dbReference type="EMBL" id="KAB7497706.1"/>
    </source>
</evidence>